<name>A0ABW8NEI3_9GAMM</name>
<keyword evidence="3" id="KW-1185">Reference proteome</keyword>
<dbReference type="Pfam" id="PF04577">
    <property type="entry name" value="Glyco_transf_61"/>
    <property type="match status" value="1"/>
</dbReference>
<evidence type="ECO:0000313" key="2">
    <source>
        <dbReference type="EMBL" id="MFK4751338.1"/>
    </source>
</evidence>
<dbReference type="RefSeq" id="WP_416204812.1">
    <property type="nucleotide sequence ID" value="NZ_JBBKTX010000003.1"/>
</dbReference>
<dbReference type="EMBL" id="JBBKTX010000003">
    <property type="protein sequence ID" value="MFK4751338.1"/>
    <property type="molecule type" value="Genomic_DNA"/>
</dbReference>
<gene>
    <name evidence="2" type="ORF">WG929_02845</name>
</gene>
<sequence length="372" mass="43143">MDVKKQVSEYSSCVVTPVFVDIGNSFISGCLYDRHGHKIEESERFGGFHGDHFFSQNETFIKIEADIETRFGNSIYLGHYMPHYGHFITETLSTFWYLVENRDVKFDWYVFHEFSMGNKLTEAFLVCLDVFRIPMEKVVIVGSENKIFVCDKMIVPSRLWKLNHSVNIATKITYDFIAENIRNCSSESELLYSGKKIYLSRLRQSMKTANRIVANEYIIERIFESYGFEVVYPESLSFRNQVLLYSSASTIAGASGSALHNCLFMRSGSVVIELLDPRYNKPAPNQDICLRASSANSHFYSKLAISVLDSAIFWYDTKEMKCFLSSIFPDVRRTGYDFNFRILSGELKFETLFFLRFVRKYLGKLIKKIRIL</sequence>
<protein>
    <submittedName>
        <fullName evidence="2">Glycosyltransferase 61 family protein</fullName>
    </submittedName>
</protein>
<dbReference type="InterPro" id="IPR049625">
    <property type="entry name" value="Glyco_transf_61_cat"/>
</dbReference>
<comment type="caution">
    <text evidence="2">The sequence shown here is derived from an EMBL/GenBank/DDBJ whole genome shotgun (WGS) entry which is preliminary data.</text>
</comment>
<evidence type="ECO:0000259" key="1">
    <source>
        <dbReference type="Pfam" id="PF04577"/>
    </source>
</evidence>
<proteinExistence type="predicted"/>
<reference evidence="2 3" key="1">
    <citation type="submission" date="2024-03" db="EMBL/GenBank/DDBJ databases">
        <title>High-quality draft genome sequence of Oceanobacter sp. wDCs-4.</title>
        <authorList>
            <person name="Dong C."/>
        </authorList>
    </citation>
    <scope>NUCLEOTIDE SEQUENCE [LARGE SCALE GENOMIC DNA]</scope>
    <source>
        <strain evidence="3">wDCs-4</strain>
    </source>
</reference>
<dbReference type="Proteomes" id="UP001620597">
    <property type="component" value="Unassembled WGS sequence"/>
</dbReference>
<evidence type="ECO:0000313" key="3">
    <source>
        <dbReference type="Proteomes" id="UP001620597"/>
    </source>
</evidence>
<accession>A0ABW8NEI3</accession>
<feature type="domain" description="Glycosyltransferase 61 catalytic" evidence="1">
    <location>
        <begin position="84"/>
        <end position="272"/>
    </location>
</feature>
<organism evidence="2 3">
    <name type="scientific">Oceanobacter antarcticus</name>
    <dbReference type="NCBI Taxonomy" id="3133425"/>
    <lineage>
        <taxon>Bacteria</taxon>
        <taxon>Pseudomonadati</taxon>
        <taxon>Pseudomonadota</taxon>
        <taxon>Gammaproteobacteria</taxon>
        <taxon>Oceanospirillales</taxon>
        <taxon>Oceanospirillaceae</taxon>
        <taxon>Oceanobacter</taxon>
    </lineage>
</organism>